<name>A0A4U7B3I4_9PEZI</name>
<dbReference type="PANTHER" id="PTHR43788">
    <property type="entry name" value="DNA2/NAM7 HELICASE FAMILY MEMBER"/>
    <property type="match status" value="1"/>
</dbReference>
<keyword evidence="2" id="KW-0378">Hydrolase</keyword>
<keyword evidence="3" id="KW-0347">Helicase</keyword>
<feature type="region of interest" description="Disordered" evidence="5">
    <location>
        <begin position="168"/>
        <end position="196"/>
    </location>
</feature>
<dbReference type="GO" id="GO:0016787">
    <property type="term" value="F:hydrolase activity"/>
    <property type="evidence" value="ECO:0007669"/>
    <property type="project" value="UniProtKB-KW"/>
</dbReference>
<reference evidence="7 8" key="1">
    <citation type="submission" date="2018-02" db="EMBL/GenBank/DDBJ databases">
        <title>Draft genome sequences of Elsinoe sp., causing black scab on jojoba.</title>
        <authorList>
            <person name="Stodart B."/>
            <person name="Jeffress S."/>
            <person name="Ash G."/>
            <person name="Arun Chinnappa K."/>
        </authorList>
    </citation>
    <scope>NUCLEOTIDE SEQUENCE [LARGE SCALE GENOMIC DNA]</scope>
    <source>
        <strain evidence="7 8">Hillstone_2</strain>
    </source>
</reference>
<feature type="domain" description="DNA2/NAM7 helicase-like C-terminal" evidence="6">
    <location>
        <begin position="746"/>
        <end position="933"/>
    </location>
</feature>
<feature type="compositionally biased region" description="Low complexity" evidence="5">
    <location>
        <begin position="178"/>
        <end position="190"/>
    </location>
</feature>
<dbReference type="Gene3D" id="3.40.50.300">
    <property type="entry name" value="P-loop containing nucleotide triphosphate hydrolases"/>
    <property type="match status" value="2"/>
</dbReference>
<evidence type="ECO:0000313" key="8">
    <source>
        <dbReference type="Proteomes" id="UP000308133"/>
    </source>
</evidence>
<proteinExistence type="predicted"/>
<dbReference type="SUPFAM" id="SSF52540">
    <property type="entry name" value="P-loop containing nucleoside triphosphate hydrolases"/>
    <property type="match status" value="1"/>
</dbReference>
<protein>
    <submittedName>
        <fullName evidence="7">AAA domain-containing protein 5</fullName>
    </submittedName>
</protein>
<dbReference type="Proteomes" id="UP000308133">
    <property type="component" value="Unassembled WGS sequence"/>
</dbReference>
<evidence type="ECO:0000313" key="7">
    <source>
        <dbReference type="EMBL" id="TKX25399.1"/>
    </source>
</evidence>
<evidence type="ECO:0000259" key="6">
    <source>
        <dbReference type="Pfam" id="PF13087"/>
    </source>
</evidence>
<gene>
    <name evidence="7" type="ORF">C1H76_2047</name>
</gene>
<dbReference type="InterPro" id="IPR027417">
    <property type="entry name" value="P-loop_NTPase"/>
</dbReference>
<dbReference type="GO" id="GO:0005524">
    <property type="term" value="F:ATP binding"/>
    <property type="evidence" value="ECO:0007669"/>
    <property type="project" value="UniProtKB-KW"/>
</dbReference>
<dbReference type="InterPro" id="IPR041679">
    <property type="entry name" value="DNA2/NAM7-like_C"/>
</dbReference>
<dbReference type="EMBL" id="PTQR01000028">
    <property type="protein sequence ID" value="TKX25399.1"/>
    <property type="molecule type" value="Genomic_DNA"/>
</dbReference>
<evidence type="ECO:0000256" key="1">
    <source>
        <dbReference type="ARBA" id="ARBA00022741"/>
    </source>
</evidence>
<dbReference type="AlphaFoldDB" id="A0A4U7B3I4"/>
<dbReference type="Pfam" id="PF13087">
    <property type="entry name" value="AAA_12"/>
    <property type="match status" value="1"/>
</dbReference>
<evidence type="ECO:0000256" key="4">
    <source>
        <dbReference type="ARBA" id="ARBA00022840"/>
    </source>
</evidence>
<evidence type="ECO:0000256" key="2">
    <source>
        <dbReference type="ARBA" id="ARBA00022801"/>
    </source>
</evidence>
<accession>A0A4U7B3I4</accession>
<evidence type="ECO:0000256" key="3">
    <source>
        <dbReference type="ARBA" id="ARBA00022806"/>
    </source>
</evidence>
<dbReference type="InterPro" id="IPR047187">
    <property type="entry name" value="SF1_C_Upf1"/>
</dbReference>
<keyword evidence="4" id="KW-0067">ATP-binding</keyword>
<comment type="caution">
    <text evidence="7">The sequence shown here is derived from an EMBL/GenBank/DDBJ whole genome shotgun (WGS) entry which is preliminary data.</text>
</comment>
<feature type="compositionally biased region" description="Basic and acidic residues" evidence="5">
    <location>
        <begin position="168"/>
        <end position="177"/>
    </location>
</feature>
<dbReference type="PANTHER" id="PTHR43788:SF8">
    <property type="entry name" value="DNA-BINDING PROTEIN SMUBP-2"/>
    <property type="match status" value="1"/>
</dbReference>
<dbReference type="CDD" id="cd18808">
    <property type="entry name" value="SF1_C_Upf1"/>
    <property type="match status" value="1"/>
</dbReference>
<keyword evidence="1" id="KW-0547">Nucleotide-binding</keyword>
<sequence length="984" mass="110410">MVLDLDRLQDVADQADIDRWFRRRFPILPHRPRRKRQGDLPDITFDSKDDYLHAVAPHTDFESENEDHHVCVVAAGAAMYLFKVPGSDDRSFIILIDLSGQKASDLTIANGEVLTVKIQELMPGFGDRMTGTVNTDYPFTPPNMIAVDCTTGRARVHVEYTPHIVHENQDRESDDTTRTGTLTTVTGPATMSQPPQPVTRALETYNFETKRIVKGNRPRAPRVPVQIGPRFREEMQWERVNPDELANVRRLGESFTLREHTEYLLYGKKFVGNASVRLTDERLSKRALHEIVMKFWTSRVEYEQGSLNNQGFVLQKTLCSDPDDLPTTYPLAGLPSEEIDRVIGACNTEEQRSLFTNLKSGIRGNEVFISGPPNAGKTATLALVASLYARFDLHADDRVRRRPYGPRKPISLRNSLLGAPNIPYDVAEKFKQPGFDLEVMARNNVSGIALCATDEACDRLQAQLLVALTAIKPYAIVARVIDKAVDKINFYQDADKAAGHQTESTITAVNSEVFANAASQLSELAKKYMAKYRENTQPREIAGRMVHDRRIKPALFPFTLHMLMLIALGIPLSASIEALPAVQMLRRSPLCHNQKQWADLRIYYQMMSERDRGGMRDFRDFSDCDVGDDLRRLELSELDVREDLRMLREHCVRCADVVVMTFNSAMDAPHDMSMDPTFALIDDAEMADEIDLRVVDALYPSVKTIYLAGDHRQLGLRYPNSGSLEPHKPQMVLPGYLRGILGSARVHQMTGVFHANQEIIGPYSDLFYKSSLRSVEFPGDAAHSEKFCEVASGLFDSHPGPTKNLIMVSTKGTHESLVECDGSRYNTDSACVVQWCLTTLLKHYDPEQIAVTCPYRAQQSVLRTRCAELERTQPSTNAYLVPVKTIDGCLNGMSDVVILDMTATSSPDFLNDQRRLATALSRARYGLIIVCETDELMAVADDNGCKHLSRTLRVYSDAQRATQVEIGDSEITILKNDALSAEDQ</sequence>
<dbReference type="InterPro" id="IPR050534">
    <property type="entry name" value="Coronavir_polyprotein_1ab"/>
</dbReference>
<evidence type="ECO:0000256" key="5">
    <source>
        <dbReference type="SAM" id="MobiDB-lite"/>
    </source>
</evidence>
<organism evidence="7 8">
    <name type="scientific">Elsinoe australis</name>
    <dbReference type="NCBI Taxonomy" id="40998"/>
    <lineage>
        <taxon>Eukaryota</taxon>
        <taxon>Fungi</taxon>
        <taxon>Dikarya</taxon>
        <taxon>Ascomycota</taxon>
        <taxon>Pezizomycotina</taxon>
        <taxon>Dothideomycetes</taxon>
        <taxon>Dothideomycetidae</taxon>
        <taxon>Myriangiales</taxon>
        <taxon>Elsinoaceae</taxon>
        <taxon>Elsinoe</taxon>
    </lineage>
</organism>
<dbReference type="GO" id="GO:0043139">
    <property type="term" value="F:5'-3' DNA helicase activity"/>
    <property type="evidence" value="ECO:0007669"/>
    <property type="project" value="TreeGrafter"/>
</dbReference>